<feature type="region of interest" description="Disordered" evidence="1">
    <location>
        <begin position="160"/>
        <end position="249"/>
    </location>
</feature>
<reference evidence="2 3" key="1">
    <citation type="journal article" date="2010" name="Science">
        <title>Pathogenicity determinants in smut fungi revealed by genome comparison.</title>
        <authorList>
            <person name="Schirawski J."/>
            <person name="Mannhaupt G."/>
            <person name="Muench K."/>
            <person name="Brefort T."/>
            <person name="Schipper K."/>
            <person name="Doehlemann G."/>
            <person name="Di Stasio M."/>
            <person name="Roessel N."/>
            <person name="Mendoza-Mendoza A."/>
            <person name="Pester D."/>
            <person name="Mueller O."/>
            <person name="Winterberg B."/>
            <person name="Meyer E."/>
            <person name="Ghareeb H."/>
            <person name="Wollenberg T."/>
            <person name="Muensterkoetter M."/>
            <person name="Wong P."/>
            <person name="Walter M."/>
            <person name="Stukenbrock E."/>
            <person name="Gueldener U."/>
            <person name="Kahmann R."/>
        </authorList>
    </citation>
    <scope>NUCLEOTIDE SEQUENCE [LARGE SCALE GENOMIC DNA]</scope>
    <source>
        <strain evidence="3">SRZ2</strain>
    </source>
</reference>
<evidence type="ECO:0000313" key="2">
    <source>
        <dbReference type="EMBL" id="CBQ68564.1"/>
    </source>
</evidence>
<sequence>MQPLDVSIFGPLTAAYRRIINDVSEHMGTINKAQFATFYAQAREKTFERLPVQDLAIPRTNTTLNVMLNAFHQEPNRRDADRLKHMVMKAHEEVRARNSVLEFENTLLRQQEDRSKRIAAKVKRKERTGDWMVLSKDKMITRKYAERELVTKKPAIAANWRKHRQKKRRQEEEEVVAPPLAAADDGDNASEDGDEALLTSPPTPSPPPMQRFLDELDDSEPLSAITDGDNDPFGFFDTLPQPGPSCTQC</sequence>
<evidence type="ECO:0000256" key="1">
    <source>
        <dbReference type="SAM" id="MobiDB-lite"/>
    </source>
</evidence>
<accession>E6ZMV7</accession>
<proteinExistence type="predicted"/>
<gene>
    <name evidence="2" type="ORF">sr06028</name>
</gene>
<keyword evidence="3" id="KW-1185">Reference proteome</keyword>
<protein>
    <submittedName>
        <fullName evidence="2">Uncharacterized protein</fullName>
    </submittedName>
</protein>
<evidence type="ECO:0000313" key="3">
    <source>
        <dbReference type="Proteomes" id="UP000008867"/>
    </source>
</evidence>
<dbReference type="OrthoDB" id="3064354at2759"/>
<dbReference type="VEuPathDB" id="FungiDB:sr06028"/>
<dbReference type="Proteomes" id="UP000008867">
    <property type="component" value="Chromosome 11"/>
</dbReference>
<dbReference type="HOGENOM" id="CLU_1166494_0_0_1"/>
<feature type="compositionally biased region" description="Acidic residues" evidence="1">
    <location>
        <begin position="184"/>
        <end position="195"/>
    </location>
</feature>
<dbReference type="AlphaFoldDB" id="E6ZMV7"/>
<organism evidence="2 3">
    <name type="scientific">Sporisorium reilianum (strain SRZ2)</name>
    <name type="common">Maize head smut fungus</name>
    <dbReference type="NCBI Taxonomy" id="999809"/>
    <lineage>
        <taxon>Eukaryota</taxon>
        <taxon>Fungi</taxon>
        <taxon>Dikarya</taxon>
        <taxon>Basidiomycota</taxon>
        <taxon>Ustilaginomycotina</taxon>
        <taxon>Ustilaginomycetes</taxon>
        <taxon>Ustilaginales</taxon>
        <taxon>Ustilaginaceae</taxon>
        <taxon>Sporisorium</taxon>
    </lineage>
</organism>
<name>E6ZMV7_SPORE</name>
<dbReference type="EMBL" id="FQ311432">
    <property type="protein sequence ID" value="CBQ68564.1"/>
    <property type="molecule type" value="Genomic_DNA"/>
</dbReference>